<dbReference type="InterPro" id="IPR000851">
    <property type="entry name" value="Ribosomal_uS5"/>
</dbReference>
<feature type="domain" description="Small ribosomal subunit protein uS5 C-terminal" evidence="4">
    <location>
        <begin position="155"/>
        <end position="224"/>
    </location>
</feature>
<protein>
    <submittedName>
        <fullName evidence="5">3817_t:CDS:1</fullName>
    </submittedName>
</protein>
<dbReference type="GO" id="GO:0005737">
    <property type="term" value="C:cytoplasm"/>
    <property type="evidence" value="ECO:0007669"/>
    <property type="project" value="UniProtKB-ARBA"/>
</dbReference>
<evidence type="ECO:0000259" key="4">
    <source>
        <dbReference type="Pfam" id="PF03719"/>
    </source>
</evidence>
<dbReference type="GO" id="GO:0003735">
    <property type="term" value="F:structural constituent of ribosome"/>
    <property type="evidence" value="ECO:0007669"/>
    <property type="project" value="InterPro"/>
</dbReference>
<dbReference type="InterPro" id="IPR020568">
    <property type="entry name" value="Ribosomal_Su5_D2-typ_SF"/>
</dbReference>
<gene>
    <name evidence="5" type="ORF">PBRASI_LOCUS2148</name>
</gene>
<dbReference type="Proteomes" id="UP000789739">
    <property type="component" value="Unassembled WGS sequence"/>
</dbReference>
<dbReference type="GO" id="GO:0006412">
    <property type="term" value="P:translation"/>
    <property type="evidence" value="ECO:0007669"/>
    <property type="project" value="InterPro"/>
</dbReference>
<dbReference type="FunFam" id="3.30.230.10:FF:000002">
    <property type="entry name" value="30S ribosomal protein S5"/>
    <property type="match status" value="1"/>
</dbReference>
<dbReference type="Pfam" id="PF03719">
    <property type="entry name" value="Ribosomal_S5_C"/>
    <property type="match status" value="1"/>
</dbReference>
<evidence type="ECO:0000256" key="2">
    <source>
        <dbReference type="ARBA" id="ARBA00022980"/>
    </source>
</evidence>
<dbReference type="GO" id="GO:1990904">
    <property type="term" value="C:ribonucleoprotein complex"/>
    <property type="evidence" value="ECO:0007669"/>
    <property type="project" value="UniProtKB-KW"/>
</dbReference>
<dbReference type="EMBL" id="CAJVPI010000160">
    <property type="protein sequence ID" value="CAG8491824.1"/>
    <property type="molecule type" value="Genomic_DNA"/>
</dbReference>
<dbReference type="GO" id="GO:0003723">
    <property type="term" value="F:RNA binding"/>
    <property type="evidence" value="ECO:0007669"/>
    <property type="project" value="InterPro"/>
</dbReference>
<proteinExistence type="inferred from homology"/>
<dbReference type="PANTHER" id="PTHR48277:SF1">
    <property type="entry name" value="MITOCHONDRIAL RIBOSOMAL PROTEIN S5"/>
    <property type="match status" value="1"/>
</dbReference>
<accession>A0A9N8ZDJ2</accession>
<evidence type="ECO:0000313" key="6">
    <source>
        <dbReference type="Proteomes" id="UP000789739"/>
    </source>
</evidence>
<evidence type="ECO:0000313" key="5">
    <source>
        <dbReference type="EMBL" id="CAG8491824.1"/>
    </source>
</evidence>
<dbReference type="PANTHER" id="PTHR48277">
    <property type="entry name" value="MITOCHONDRIAL RIBOSOMAL PROTEIN S5"/>
    <property type="match status" value="1"/>
</dbReference>
<reference evidence="5" key="1">
    <citation type="submission" date="2021-06" db="EMBL/GenBank/DDBJ databases">
        <authorList>
            <person name="Kallberg Y."/>
            <person name="Tangrot J."/>
            <person name="Rosling A."/>
        </authorList>
    </citation>
    <scope>NUCLEOTIDE SEQUENCE</scope>
    <source>
        <strain evidence="5">BR232B</strain>
    </source>
</reference>
<dbReference type="InterPro" id="IPR014721">
    <property type="entry name" value="Ribsml_uS5_D2-typ_fold_subgr"/>
</dbReference>
<dbReference type="Gene3D" id="3.30.230.10">
    <property type="match status" value="1"/>
</dbReference>
<comment type="caution">
    <text evidence="5">The sequence shown here is derived from an EMBL/GenBank/DDBJ whole genome shotgun (WGS) entry which is preliminary data.</text>
</comment>
<evidence type="ECO:0000256" key="3">
    <source>
        <dbReference type="ARBA" id="ARBA00023274"/>
    </source>
</evidence>
<dbReference type="InterPro" id="IPR005324">
    <property type="entry name" value="Ribosomal_uS5_C"/>
</dbReference>
<evidence type="ECO:0000256" key="1">
    <source>
        <dbReference type="ARBA" id="ARBA00008945"/>
    </source>
</evidence>
<dbReference type="GO" id="GO:0005840">
    <property type="term" value="C:ribosome"/>
    <property type="evidence" value="ECO:0007669"/>
    <property type="project" value="UniProtKB-KW"/>
</dbReference>
<dbReference type="AlphaFoldDB" id="A0A9N8ZDJ2"/>
<keyword evidence="3" id="KW-0687">Ribonucleoprotein</keyword>
<sequence length="239" mass="27124">MNASGRGTVTLRCLRRFALFPRYSSTSRSSPSQPILLSNPASPKYPELAREPKVIATYPLSSLNTIDPYLDWEGQVFDKPFPAYKPPDVSLSENETEMLSTISSLTPNEIQSMKRKALVVKRVVNQTGRGKIPSILLKYFERYDDRTVYHDIEYKFGGTRLRLFARPPGFGIRTNHYIHEVCSCLGYSDIAGKVLGSRNPMNVIKATFEAFLSQRLPRDIATQRGKRLMDVHHVYYGAD</sequence>
<keyword evidence="6" id="KW-1185">Reference proteome</keyword>
<keyword evidence="2" id="KW-0689">Ribosomal protein</keyword>
<dbReference type="SUPFAM" id="SSF54211">
    <property type="entry name" value="Ribosomal protein S5 domain 2-like"/>
    <property type="match status" value="1"/>
</dbReference>
<dbReference type="OrthoDB" id="309483at2759"/>
<organism evidence="5 6">
    <name type="scientific">Paraglomus brasilianum</name>
    <dbReference type="NCBI Taxonomy" id="144538"/>
    <lineage>
        <taxon>Eukaryota</taxon>
        <taxon>Fungi</taxon>
        <taxon>Fungi incertae sedis</taxon>
        <taxon>Mucoromycota</taxon>
        <taxon>Glomeromycotina</taxon>
        <taxon>Glomeromycetes</taxon>
        <taxon>Paraglomerales</taxon>
        <taxon>Paraglomeraceae</taxon>
        <taxon>Paraglomus</taxon>
    </lineage>
</organism>
<comment type="similarity">
    <text evidence="1">Belongs to the universal ribosomal protein uS5 family.</text>
</comment>
<name>A0A9N8ZDJ2_9GLOM</name>